<feature type="transmembrane region" description="Helical" evidence="6">
    <location>
        <begin position="236"/>
        <end position="258"/>
    </location>
</feature>
<organism evidence="7 8">
    <name type="scientific">Actinopolyspora mortivallis</name>
    <dbReference type="NCBI Taxonomy" id="33906"/>
    <lineage>
        <taxon>Bacteria</taxon>
        <taxon>Bacillati</taxon>
        <taxon>Actinomycetota</taxon>
        <taxon>Actinomycetes</taxon>
        <taxon>Actinopolysporales</taxon>
        <taxon>Actinopolysporaceae</taxon>
        <taxon>Actinopolyspora</taxon>
    </lineage>
</organism>
<sequence>MIFGALMSKNKNVTYTRNRSGFFDALRYRDFTLVAGGQLVSAIGDGVLPVAVSLALLQRGDGVAAVGSILAARSIAMGFALLIGGIVADRFSRNRVMVGSDIIRALAVIAIIYLLMYDYSAAFISIMMLVFGLGEAFFRPAFRGIYPHILPDDLLQQANAWGSLVSRTAATIGPALGGALVASVSPIGALWFDVVTFGISALTLLFVRLPVSPSGNGKVGLRNIKDGALVIVRRRWLGLCFAAGLIQKPASVAPWLVLLPSVALDRYNSSFPYATSMSLYAVGAIVGAVVSSKIRISIPGVPAIIGVSTFSLIMAAMLLPVPALVLILAHFLAGIGLEVYGVMWNTAIHREIPKEMLGRVTSFEMLGSACLMPIGYTFAGAWAEIHGNTIVLSIAAIVCIVTTFPLLVDSSVRRLGSMEDENDKKKCSEEVASER</sequence>
<feature type="transmembrane region" description="Helical" evidence="6">
    <location>
        <begin position="365"/>
        <end position="383"/>
    </location>
</feature>
<dbReference type="InterPro" id="IPR036259">
    <property type="entry name" value="MFS_trans_sf"/>
</dbReference>
<feature type="transmembrane region" description="Helical" evidence="6">
    <location>
        <begin position="63"/>
        <end position="84"/>
    </location>
</feature>
<evidence type="ECO:0008006" key="9">
    <source>
        <dbReference type="Google" id="ProtNLM"/>
    </source>
</evidence>
<feature type="transmembrane region" description="Helical" evidence="6">
    <location>
        <begin position="31"/>
        <end position="57"/>
    </location>
</feature>
<dbReference type="PANTHER" id="PTHR23513:SF11">
    <property type="entry name" value="STAPHYLOFERRIN A TRANSPORTER"/>
    <property type="match status" value="1"/>
</dbReference>
<dbReference type="SUPFAM" id="SSF103473">
    <property type="entry name" value="MFS general substrate transporter"/>
    <property type="match status" value="1"/>
</dbReference>
<feature type="transmembrane region" description="Helical" evidence="6">
    <location>
        <begin position="270"/>
        <end position="290"/>
    </location>
</feature>
<reference evidence="7 8" key="1">
    <citation type="submission" date="2018-03" db="EMBL/GenBank/DDBJ databases">
        <title>Actinopolyspora mortivallis from Sahara, screening for active biomolecules.</title>
        <authorList>
            <person name="Selama O."/>
            <person name="Wellington E.M.H."/>
            <person name="Hacene H."/>
        </authorList>
    </citation>
    <scope>NUCLEOTIDE SEQUENCE [LARGE SCALE GENOMIC DNA]</scope>
    <source>
        <strain evidence="7 8">M5A</strain>
    </source>
</reference>
<keyword evidence="3 6" id="KW-0812">Transmembrane</keyword>
<feature type="transmembrane region" description="Helical" evidence="6">
    <location>
        <begin position="297"/>
        <end position="318"/>
    </location>
</feature>
<dbReference type="Gene3D" id="1.20.1250.20">
    <property type="entry name" value="MFS general substrate transporter like domains"/>
    <property type="match status" value="1"/>
</dbReference>
<feature type="transmembrane region" description="Helical" evidence="6">
    <location>
        <begin position="324"/>
        <end position="344"/>
    </location>
</feature>
<gene>
    <name evidence="7" type="ORF">CEP50_18470</name>
</gene>
<dbReference type="Proteomes" id="UP000239352">
    <property type="component" value="Unassembled WGS sequence"/>
</dbReference>
<evidence type="ECO:0000256" key="5">
    <source>
        <dbReference type="ARBA" id="ARBA00023136"/>
    </source>
</evidence>
<feature type="transmembrane region" description="Helical" evidence="6">
    <location>
        <begin position="188"/>
        <end position="207"/>
    </location>
</feature>
<dbReference type="InParanoid" id="A0A2T0GRZ7"/>
<keyword evidence="4 6" id="KW-1133">Transmembrane helix</keyword>
<feature type="transmembrane region" description="Helical" evidence="6">
    <location>
        <begin position="389"/>
        <end position="408"/>
    </location>
</feature>
<evidence type="ECO:0000256" key="6">
    <source>
        <dbReference type="SAM" id="Phobius"/>
    </source>
</evidence>
<comment type="subcellular location">
    <subcellularLocation>
        <location evidence="1">Cell membrane</location>
        <topology evidence="1">Multi-pass membrane protein</topology>
    </subcellularLocation>
</comment>
<dbReference type="EMBL" id="PVSR01000052">
    <property type="protein sequence ID" value="PRW61879.1"/>
    <property type="molecule type" value="Genomic_DNA"/>
</dbReference>
<dbReference type="AlphaFoldDB" id="A0A2T0GRZ7"/>
<evidence type="ECO:0000313" key="7">
    <source>
        <dbReference type="EMBL" id="PRW61879.1"/>
    </source>
</evidence>
<evidence type="ECO:0000256" key="2">
    <source>
        <dbReference type="ARBA" id="ARBA00022475"/>
    </source>
</evidence>
<dbReference type="GO" id="GO:0005886">
    <property type="term" value="C:plasma membrane"/>
    <property type="evidence" value="ECO:0007669"/>
    <property type="project" value="UniProtKB-SubCell"/>
</dbReference>
<evidence type="ECO:0000256" key="4">
    <source>
        <dbReference type="ARBA" id="ARBA00022989"/>
    </source>
</evidence>
<dbReference type="PANTHER" id="PTHR23513">
    <property type="entry name" value="INTEGRAL MEMBRANE EFFLUX PROTEIN-RELATED"/>
    <property type="match status" value="1"/>
</dbReference>
<evidence type="ECO:0000256" key="3">
    <source>
        <dbReference type="ARBA" id="ARBA00022692"/>
    </source>
</evidence>
<evidence type="ECO:0000313" key="8">
    <source>
        <dbReference type="Proteomes" id="UP000239352"/>
    </source>
</evidence>
<protein>
    <recommendedName>
        <fullName evidence="9">MFS transporter</fullName>
    </recommendedName>
</protein>
<proteinExistence type="predicted"/>
<dbReference type="Pfam" id="PF07690">
    <property type="entry name" value="MFS_1"/>
    <property type="match status" value="1"/>
</dbReference>
<dbReference type="GO" id="GO:0022857">
    <property type="term" value="F:transmembrane transporter activity"/>
    <property type="evidence" value="ECO:0007669"/>
    <property type="project" value="InterPro"/>
</dbReference>
<dbReference type="CDD" id="cd06173">
    <property type="entry name" value="MFS_MefA_like"/>
    <property type="match status" value="1"/>
</dbReference>
<keyword evidence="2" id="KW-1003">Cell membrane</keyword>
<accession>A0A2T0GRZ7</accession>
<keyword evidence="8" id="KW-1185">Reference proteome</keyword>
<keyword evidence="5 6" id="KW-0472">Membrane</keyword>
<evidence type="ECO:0000256" key="1">
    <source>
        <dbReference type="ARBA" id="ARBA00004651"/>
    </source>
</evidence>
<comment type="caution">
    <text evidence="7">The sequence shown here is derived from an EMBL/GenBank/DDBJ whole genome shotgun (WGS) entry which is preliminary data.</text>
</comment>
<dbReference type="InterPro" id="IPR011701">
    <property type="entry name" value="MFS"/>
</dbReference>
<name>A0A2T0GRZ7_ACTMO</name>